<dbReference type="SUPFAM" id="SSF140959">
    <property type="entry name" value="Indolic compounds 2,3-dioxygenase-like"/>
    <property type="match status" value="2"/>
</dbReference>
<dbReference type="CTD" id="6753947"/>
<dbReference type="STRING" id="10228.B3RXC2"/>
<dbReference type="eggNOG" id="KOG3906">
    <property type="taxonomic scope" value="Eukaryota"/>
</dbReference>
<dbReference type="GO" id="GO:0046872">
    <property type="term" value="F:metal ion binding"/>
    <property type="evidence" value="ECO:0007669"/>
    <property type="project" value="InterPro"/>
</dbReference>
<dbReference type="InParanoid" id="B3RXC2"/>
<dbReference type="OrthoDB" id="447477at2759"/>
<keyword evidence="2" id="KW-1185">Reference proteome</keyword>
<dbReference type="GeneID" id="6753947"/>
<dbReference type="PANTHER" id="PTHR10138:SF0">
    <property type="entry name" value="TRYPTOPHAN 2,3-DIOXYGENASE"/>
    <property type="match status" value="1"/>
</dbReference>
<sequence>MDKSQENGSDKTEYDKIMQPKRLLSCYCSPTKAFNDEHKTNRLPSHHELFFVTAHQGNVNNIGAVIELWLRQLNHEIDSIKELFQQIMKDERKGLDIVRRLRRCCEILKSLEEHISRLISIMTTKNVSESLATLNKIPAKAVQAQLVSNEVAILNTMHTVEFFEFRSTLGRGSGFQSKNFRLLENKLGLKRKTISSLQFILNSEELAEYDQESVMAEENKSSLRDVVELWLENSKVIQFVFHKDNFWKKFTNVVTAMLKANREIAEQRNDDSEEKVDSIRECEKMERWYDSLFDPEKHKACIERGERNFSLQAFRAVIAIYRYRYEMRFQVPFMIINLLQDLDQAILEFRLSHAAMVHKIIGNKSGLAQTSGYTYLKATTGERLRVFVDLINISSFLIEDDKLPDIPEDLFKKLNFPPLP</sequence>
<protein>
    <recommendedName>
        <fullName evidence="3">Tryptophan 2,3-dioxygenase</fullName>
    </recommendedName>
</protein>
<name>B3RXC2_TRIAD</name>
<dbReference type="Gene3D" id="1.20.58.480">
    <property type="match status" value="2"/>
</dbReference>
<dbReference type="PhylomeDB" id="B3RXC2"/>
<dbReference type="AlphaFoldDB" id="B3RXC2"/>
<dbReference type="GO" id="GO:0020037">
    <property type="term" value="F:heme binding"/>
    <property type="evidence" value="ECO:0000318"/>
    <property type="project" value="GO_Central"/>
</dbReference>
<dbReference type="Proteomes" id="UP000009022">
    <property type="component" value="Unassembled WGS sequence"/>
</dbReference>
<gene>
    <name evidence="1" type="ORF">TRIADDRAFT_56158</name>
</gene>
<dbReference type="GO" id="GO:0004833">
    <property type="term" value="F:L-tryptophan 2,3-dioxygenase activity"/>
    <property type="evidence" value="ECO:0000318"/>
    <property type="project" value="GO_Central"/>
</dbReference>
<proteinExistence type="predicted"/>
<evidence type="ECO:0000313" key="1">
    <source>
        <dbReference type="EMBL" id="EDV24844.1"/>
    </source>
</evidence>
<dbReference type="KEGG" id="tad:TRIADDRAFT_56158"/>
<reference evidence="1 2" key="1">
    <citation type="journal article" date="2008" name="Nature">
        <title>The Trichoplax genome and the nature of placozoans.</title>
        <authorList>
            <person name="Srivastava M."/>
            <person name="Begovic E."/>
            <person name="Chapman J."/>
            <person name="Putnam N.H."/>
            <person name="Hellsten U."/>
            <person name="Kawashima T."/>
            <person name="Kuo A."/>
            <person name="Mitros T."/>
            <person name="Salamov A."/>
            <person name="Carpenter M.L."/>
            <person name="Signorovitch A.Y."/>
            <person name="Moreno M.A."/>
            <person name="Kamm K."/>
            <person name="Grimwood J."/>
            <person name="Schmutz J."/>
            <person name="Shapiro H."/>
            <person name="Grigoriev I.V."/>
            <person name="Buss L.W."/>
            <person name="Schierwater B."/>
            <person name="Dellaporta S.L."/>
            <person name="Rokhsar D.S."/>
        </authorList>
    </citation>
    <scope>NUCLEOTIDE SEQUENCE [LARGE SCALE GENOMIC DNA]</scope>
    <source>
        <strain evidence="1 2">Grell-BS-1999</strain>
    </source>
</reference>
<dbReference type="RefSeq" id="XP_002112734.1">
    <property type="nucleotide sequence ID" value="XM_002112698.1"/>
</dbReference>
<evidence type="ECO:0000313" key="2">
    <source>
        <dbReference type="Proteomes" id="UP000009022"/>
    </source>
</evidence>
<dbReference type="Pfam" id="PF03301">
    <property type="entry name" value="Trp_dioxygenase"/>
    <property type="match status" value="1"/>
</dbReference>
<accession>B3RXC2</accession>
<dbReference type="InterPro" id="IPR004981">
    <property type="entry name" value="Trp_2_3_dOase"/>
</dbReference>
<organism evidence="1 2">
    <name type="scientific">Trichoplax adhaerens</name>
    <name type="common">Trichoplax reptans</name>
    <dbReference type="NCBI Taxonomy" id="10228"/>
    <lineage>
        <taxon>Eukaryota</taxon>
        <taxon>Metazoa</taxon>
        <taxon>Placozoa</taxon>
        <taxon>Uniplacotomia</taxon>
        <taxon>Trichoplacea</taxon>
        <taxon>Trichoplacidae</taxon>
        <taxon>Trichoplax</taxon>
    </lineage>
</organism>
<dbReference type="GO" id="GO:0019441">
    <property type="term" value="P:L-tryptophan catabolic process to kynurenine"/>
    <property type="evidence" value="ECO:0007669"/>
    <property type="project" value="InterPro"/>
</dbReference>
<dbReference type="PANTHER" id="PTHR10138">
    <property type="entry name" value="TRYPTOPHAN 2,3-DIOXYGENASE"/>
    <property type="match status" value="1"/>
</dbReference>
<evidence type="ECO:0008006" key="3">
    <source>
        <dbReference type="Google" id="ProtNLM"/>
    </source>
</evidence>
<dbReference type="EMBL" id="DS985245">
    <property type="protein sequence ID" value="EDV24844.1"/>
    <property type="molecule type" value="Genomic_DNA"/>
</dbReference>
<dbReference type="GO" id="GO:0019442">
    <property type="term" value="P:L-tryptophan catabolic process to acetyl-CoA"/>
    <property type="evidence" value="ECO:0000318"/>
    <property type="project" value="GO_Central"/>
</dbReference>
<dbReference type="InterPro" id="IPR037217">
    <property type="entry name" value="Trp/Indoleamine_2_3_dOase-like"/>
</dbReference>
<dbReference type="HOGENOM" id="CLU_045599_1_1_1"/>